<accession>A0A6J6JV25</accession>
<reference evidence="12" key="1">
    <citation type="submission" date="2020-05" db="EMBL/GenBank/DDBJ databases">
        <authorList>
            <person name="Chiriac C."/>
            <person name="Salcher M."/>
            <person name="Ghai R."/>
            <person name="Kavagutti S V."/>
        </authorList>
    </citation>
    <scope>NUCLEOTIDE SEQUENCE</scope>
</reference>
<comment type="subcellular location">
    <subcellularLocation>
        <location evidence="1">Membrane</location>
        <topology evidence="1">Multi-pass membrane protein</topology>
    </subcellularLocation>
</comment>
<keyword evidence="4" id="KW-0874">Quinone</keyword>
<dbReference type="GO" id="GO:0016020">
    <property type="term" value="C:membrane"/>
    <property type="evidence" value="ECO:0007669"/>
    <property type="project" value="UniProtKB-SubCell"/>
</dbReference>
<dbReference type="InterPro" id="IPR041714">
    <property type="entry name" value="VKOR_Actinobacteria"/>
</dbReference>
<evidence type="ECO:0000313" key="12">
    <source>
        <dbReference type="EMBL" id="CAB4640114.1"/>
    </source>
</evidence>
<dbReference type="Pfam" id="PF07884">
    <property type="entry name" value="VKOR"/>
    <property type="match status" value="1"/>
</dbReference>
<keyword evidence="8" id="KW-1015">Disulfide bond</keyword>
<dbReference type="GO" id="GO:0048038">
    <property type="term" value="F:quinone binding"/>
    <property type="evidence" value="ECO:0007669"/>
    <property type="project" value="UniProtKB-KW"/>
</dbReference>
<dbReference type="Gene3D" id="1.20.1440.130">
    <property type="entry name" value="VKOR domain"/>
    <property type="match status" value="1"/>
</dbReference>
<evidence type="ECO:0000256" key="10">
    <source>
        <dbReference type="SAM" id="Phobius"/>
    </source>
</evidence>
<keyword evidence="3 10" id="KW-0812">Transmembrane</keyword>
<keyword evidence="5 10" id="KW-1133">Transmembrane helix</keyword>
<feature type="transmembrane region" description="Helical" evidence="10">
    <location>
        <begin position="129"/>
        <end position="152"/>
    </location>
</feature>
<feature type="transmembrane region" description="Helical" evidence="10">
    <location>
        <begin position="78"/>
        <end position="97"/>
    </location>
</feature>
<evidence type="ECO:0000256" key="3">
    <source>
        <dbReference type="ARBA" id="ARBA00022692"/>
    </source>
</evidence>
<evidence type="ECO:0000313" key="13">
    <source>
        <dbReference type="EMBL" id="CAB4644165.1"/>
    </source>
</evidence>
<evidence type="ECO:0000256" key="7">
    <source>
        <dbReference type="ARBA" id="ARBA00023136"/>
    </source>
</evidence>
<dbReference type="SMART" id="SM00756">
    <property type="entry name" value="VKc"/>
    <property type="match status" value="1"/>
</dbReference>
<evidence type="ECO:0000259" key="11">
    <source>
        <dbReference type="SMART" id="SM00756"/>
    </source>
</evidence>
<dbReference type="InterPro" id="IPR012932">
    <property type="entry name" value="VKOR"/>
</dbReference>
<dbReference type="EMBL" id="CAEZVW010000015">
    <property type="protein sequence ID" value="CAB4640114.1"/>
    <property type="molecule type" value="Genomic_DNA"/>
</dbReference>
<evidence type="ECO:0000256" key="1">
    <source>
        <dbReference type="ARBA" id="ARBA00004141"/>
    </source>
</evidence>
<name>A0A6J6JV25_9ZZZZ</name>
<dbReference type="EMBL" id="CAEZWF010000002">
    <property type="protein sequence ID" value="CAB4644165.1"/>
    <property type="molecule type" value="Genomic_DNA"/>
</dbReference>
<evidence type="ECO:0000256" key="8">
    <source>
        <dbReference type="ARBA" id="ARBA00023157"/>
    </source>
</evidence>
<dbReference type="AlphaFoldDB" id="A0A6J6JV25"/>
<feature type="transmembrane region" description="Helical" evidence="10">
    <location>
        <begin position="104"/>
        <end position="123"/>
    </location>
</feature>
<comment type="similarity">
    <text evidence="2">Belongs to the VKOR family.</text>
</comment>
<evidence type="ECO:0000313" key="14">
    <source>
        <dbReference type="EMBL" id="CAB4645647.1"/>
    </source>
</evidence>
<feature type="transmembrane region" description="Helical" evidence="10">
    <location>
        <begin position="17"/>
        <end position="37"/>
    </location>
</feature>
<dbReference type="InterPro" id="IPR038354">
    <property type="entry name" value="VKOR_sf"/>
</dbReference>
<proteinExistence type="inferred from homology"/>
<keyword evidence="7 10" id="KW-0472">Membrane</keyword>
<evidence type="ECO:0000256" key="2">
    <source>
        <dbReference type="ARBA" id="ARBA00006214"/>
    </source>
</evidence>
<evidence type="ECO:0000256" key="6">
    <source>
        <dbReference type="ARBA" id="ARBA00023002"/>
    </source>
</evidence>
<feature type="domain" description="Vitamin K epoxide reductase" evidence="11">
    <location>
        <begin position="14"/>
        <end position="155"/>
    </location>
</feature>
<feature type="transmembrane region" description="Helical" evidence="10">
    <location>
        <begin position="181"/>
        <end position="200"/>
    </location>
</feature>
<dbReference type="GO" id="GO:0016491">
    <property type="term" value="F:oxidoreductase activity"/>
    <property type="evidence" value="ECO:0007669"/>
    <property type="project" value="UniProtKB-KW"/>
</dbReference>
<evidence type="ECO:0000256" key="4">
    <source>
        <dbReference type="ARBA" id="ARBA00022719"/>
    </source>
</evidence>
<organism evidence="12">
    <name type="scientific">freshwater metagenome</name>
    <dbReference type="NCBI Taxonomy" id="449393"/>
    <lineage>
        <taxon>unclassified sequences</taxon>
        <taxon>metagenomes</taxon>
        <taxon>ecological metagenomes</taxon>
    </lineage>
</organism>
<keyword evidence="9" id="KW-0676">Redox-active center</keyword>
<sequence>MTMSEPLIISARRVRNAYLTMLISASLSLFAAMVLSIDAFKLAKDENTELSCSINAVVSCSKVALSWQSTVFGFPNSFIGLMFESAVITIAIAGLMLVRFPNSLLRIAFFVYSAALVFALWLFSQSFFVIKAFCPWCMLVTVSTISVFTSILRINIYQNSFNWKEPSHQRILSFILQGRDYVVVAFIYAVIAAAIIWKYGTYLLPEFLYS</sequence>
<dbReference type="EMBL" id="CAEZWK010000002">
    <property type="protein sequence ID" value="CAB4645647.1"/>
    <property type="molecule type" value="Genomic_DNA"/>
</dbReference>
<gene>
    <name evidence="12" type="ORF">UFOPK2157_00560</name>
    <name evidence="13" type="ORF">UFOPK2228_00121</name>
    <name evidence="14" type="ORF">UFOPK2245_00151</name>
</gene>
<evidence type="ECO:0000256" key="9">
    <source>
        <dbReference type="ARBA" id="ARBA00023284"/>
    </source>
</evidence>
<dbReference type="CDD" id="cd12922">
    <property type="entry name" value="VKOR_5"/>
    <property type="match status" value="1"/>
</dbReference>
<evidence type="ECO:0000256" key="5">
    <source>
        <dbReference type="ARBA" id="ARBA00022989"/>
    </source>
</evidence>
<protein>
    <submittedName>
        <fullName evidence="12">Unannotated protein</fullName>
    </submittedName>
</protein>
<keyword evidence="6" id="KW-0560">Oxidoreductase</keyword>